<sequence length="116" mass="13563">MWHRSIILLVQNVMNVCGLWIPSLNIYVVFIYFILLLIWYSAVFWNQCFYGRLYCLIEKLLNKVCIDNLAGCDVTMMVVVVVAVVVVRKLIRAHSSQHHHSYPLHQEPRIAKIFSS</sequence>
<proteinExistence type="predicted"/>
<accession>A0ACB8ZEH6</accession>
<reference evidence="2" key="1">
    <citation type="journal article" date="2022" name="Mol. Ecol. Resour.">
        <title>The genomes of chicory, endive, great burdock and yacon provide insights into Asteraceae palaeo-polyploidization history and plant inulin production.</title>
        <authorList>
            <person name="Fan W."/>
            <person name="Wang S."/>
            <person name="Wang H."/>
            <person name="Wang A."/>
            <person name="Jiang F."/>
            <person name="Liu H."/>
            <person name="Zhao H."/>
            <person name="Xu D."/>
            <person name="Zhang Y."/>
        </authorList>
    </citation>
    <scope>NUCLEOTIDE SEQUENCE [LARGE SCALE GENOMIC DNA]</scope>
    <source>
        <strain evidence="2">cv. Yunnan</strain>
    </source>
</reference>
<evidence type="ECO:0000313" key="2">
    <source>
        <dbReference type="Proteomes" id="UP001056120"/>
    </source>
</evidence>
<reference evidence="1 2" key="2">
    <citation type="journal article" date="2022" name="Mol. Ecol. Resour.">
        <title>The genomes of chicory, endive, great burdock and yacon provide insights into Asteraceae paleo-polyploidization history and plant inulin production.</title>
        <authorList>
            <person name="Fan W."/>
            <person name="Wang S."/>
            <person name="Wang H."/>
            <person name="Wang A."/>
            <person name="Jiang F."/>
            <person name="Liu H."/>
            <person name="Zhao H."/>
            <person name="Xu D."/>
            <person name="Zhang Y."/>
        </authorList>
    </citation>
    <scope>NUCLEOTIDE SEQUENCE [LARGE SCALE GENOMIC DNA]</scope>
    <source>
        <strain evidence="2">cv. Yunnan</strain>
        <tissue evidence="1">Leaves</tissue>
    </source>
</reference>
<dbReference type="Proteomes" id="UP001056120">
    <property type="component" value="Linkage Group LG26"/>
</dbReference>
<organism evidence="1 2">
    <name type="scientific">Smallanthus sonchifolius</name>
    <dbReference type="NCBI Taxonomy" id="185202"/>
    <lineage>
        <taxon>Eukaryota</taxon>
        <taxon>Viridiplantae</taxon>
        <taxon>Streptophyta</taxon>
        <taxon>Embryophyta</taxon>
        <taxon>Tracheophyta</taxon>
        <taxon>Spermatophyta</taxon>
        <taxon>Magnoliopsida</taxon>
        <taxon>eudicotyledons</taxon>
        <taxon>Gunneridae</taxon>
        <taxon>Pentapetalae</taxon>
        <taxon>asterids</taxon>
        <taxon>campanulids</taxon>
        <taxon>Asterales</taxon>
        <taxon>Asteraceae</taxon>
        <taxon>Asteroideae</taxon>
        <taxon>Heliantheae alliance</taxon>
        <taxon>Millerieae</taxon>
        <taxon>Smallanthus</taxon>
    </lineage>
</organism>
<comment type="caution">
    <text evidence="1">The sequence shown here is derived from an EMBL/GenBank/DDBJ whole genome shotgun (WGS) entry which is preliminary data.</text>
</comment>
<protein>
    <submittedName>
        <fullName evidence="1">Uncharacterized protein</fullName>
    </submittedName>
</protein>
<gene>
    <name evidence="1" type="ORF">L1987_78718</name>
</gene>
<name>A0ACB8ZEH6_9ASTR</name>
<evidence type="ECO:0000313" key="1">
    <source>
        <dbReference type="EMBL" id="KAI3695718.1"/>
    </source>
</evidence>
<dbReference type="EMBL" id="CM042043">
    <property type="protein sequence ID" value="KAI3695718.1"/>
    <property type="molecule type" value="Genomic_DNA"/>
</dbReference>
<keyword evidence="2" id="KW-1185">Reference proteome</keyword>